<keyword evidence="2" id="KW-0677">Repeat</keyword>
<feature type="compositionally biased region" description="Polar residues" evidence="9">
    <location>
        <begin position="604"/>
        <end position="633"/>
    </location>
</feature>
<feature type="domain" description="Bromo" evidence="10">
    <location>
        <begin position="47"/>
        <end position="117"/>
    </location>
</feature>
<feature type="compositionally biased region" description="Low complexity" evidence="9">
    <location>
        <begin position="10"/>
        <end position="20"/>
    </location>
</feature>
<evidence type="ECO:0000256" key="4">
    <source>
        <dbReference type="ARBA" id="ARBA00023015"/>
    </source>
</evidence>
<feature type="domain" description="Bromo" evidence="10">
    <location>
        <begin position="261"/>
        <end position="323"/>
    </location>
</feature>
<feature type="compositionally biased region" description="Polar residues" evidence="9">
    <location>
        <begin position="647"/>
        <end position="673"/>
    </location>
</feature>
<dbReference type="GO" id="GO:0006338">
    <property type="term" value="P:chromatin remodeling"/>
    <property type="evidence" value="ECO:0007669"/>
    <property type="project" value="InterPro"/>
</dbReference>
<dbReference type="Pfam" id="PF00439">
    <property type="entry name" value="Bromodomain"/>
    <property type="match status" value="2"/>
</dbReference>
<dbReference type="GO" id="GO:0006368">
    <property type="term" value="P:transcription elongation by RNA polymerase II"/>
    <property type="evidence" value="ECO:0007669"/>
    <property type="project" value="TreeGrafter"/>
</dbReference>
<evidence type="ECO:0000256" key="1">
    <source>
        <dbReference type="ARBA" id="ARBA00004123"/>
    </source>
</evidence>
<keyword evidence="5 8" id="KW-0103">Bromodomain</keyword>
<dbReference type="CDD" id="cd04717">
    <property type="entry name" value="BAH_polybromo"/>
    <property type="match status" value="1"/>
</dbReference>
<evidence type="ECO:0000256" key="5">
    <source>
        <dbReference type="ARBA" id="ARBA00023117"/>
    </source>
</evidence>
<dbReference type="FunFam" id="2.30.30.490:FF:000015">
    <property type="entry name" value="Chromatin structure-remodeling complex subunit RSC1"/>
    <property type="match status" value="1"/>
</dbReference>
<keyword evidence="4" id="KW-0805">Transcription regulation</keyword>
<accession>A0AAD9ZBA7</accession>
<keyword evidence="7" id="KW-0539">Nucleus</keyword>
<keyword evidence="13" id="KW-1185">Reference proteome</keyword>
<evidence type="ECO:0000256" key="9">
    <source>
        <dbReference type="SAM" id="MobiDB-lite"/>
    </source>
</evidence>
<evidence type="ECO:0000259" key="10">
    <source>
        <dbReference type="PROSITE" id="PS50014"/>
    </source>
</evidence>
<feature type="region of interest" description="Disordered" evidence="9">
    <location>
        <begin position="764"/>
        <end position="794"/>
    </location>
</feature>
<dbReference type="InterPro" id="IPR037382">
    <property type="entry name" value="Rsc/polybromo"/>
</dbReference>
<dbReference type="AlphaFoldDB" id="A0AAD9ZBA7"/>
<dbReference type="Pfam" id="PF01426">
    <property type="entry name" value="BAH"/>
    <property type="match status" value="1"/>
</dbReference>
<organism evidence="12 13">
    <name type="scientific">Lepraria neglecta</name>
    <dbReference type="NCBI Taxonomy" id="209136"/>
    <lineage>
        <taxon>Eukaryota</taxon>
        <taxon>Fungi</taxon>
        <taxon>Dikarya</taxon>
        <taxon>Ascomycota</taxon>
        <taxon>Pezizomycotina</taxon>
        <taxon>Lecanoromycetes</taxon>
        <taxon>OSLEUM clade</taxon>
        <taxon>Lecanoromycetidae</taxon>
        <taxon>Lecanorales</taxon>
        <taxon>Lecanorineae</taxon>
        <taxon>Stereocaulaceae</taxon>
        <taxon>Lepraria</taxon>
    </lineage>
</organism>
<dbReference type="PANTHER" id="PTHR16062">
    <property type="entry name" value="SWI/SNF-RELATED"/>
    <property type="match status" value="1"/>
</dbReference>
<gene>
    <name evidence="12" type="ORF">OEA41_006959</name>
</gene>
<dbReference type="PANTHER" id="PTHR16062:SF21">
    <property type="entry name" value="CHROMATIN STRUCTURE-REMODELING COMPLEX SUBUNIT RSC1-RELATED"/>
    <property type="match status" value="1"/>
</dbReference>
<dbReference type="InterPro" id="IPR001487">
    <property type="entry name" value="Bromodomain"/>
</dbReference>
<dbReference type="SMART" id="SM00297">
    <property type="entry name" value="BROMO"/>
    <property type="match status" value="2"/>
</dbReference>
<evidence type="ECO:0000256" key="6">
    <source>
        <dbReference type="ARBA" id="ARBA00023163"/>
    </source>
</evidence>
<evidence type="ECO:0000259" key="11">
    <source>
        <dbReference type="PROSITE" id="PS51038"/>
    </source>
</evidence>
<feature type="compositionally biased region" description="Polar residues" evidence="9">
    <location>
        <begin position="578"/>
        <end position="588"/>
    </location>
</feature>
<dbReference type="InterPro" id="IPR043151">
    <property type="entry name" value="BAH_sf"/>
</dbReference>
<feature type="compositionally biased region" description="Basic and acidic residues" evidence="9">
    <location>
        <begin position="204"/>
        <end position="237"/>
    </location>
</feature>
<dbReference type="PROSITE" id="PS00633">
    <property type="entry name" value="BROMODOMAIN_1"/>
    <property type="match status" value="1"/>
</dbReference>
<feature type="region of interest" description="Disordered" evidence="9">
    <location>
        <begin position="531"/>
        <end position="673"/>
    </location>
</feature>
<comment type="caution">
    <text evidence="12">The sequence shown here is derived from an EMBL/GenBank/DDBJ whole genome shotgun (WGS) entry which is preliminary data.</text>
</comment>
<name>A0AAD9ZBA7_9LECA</name>
<reference evidence="12" key="1">
    <citation type="submission" date="2022-11" db="EMBL/GenBank/DDBJ databases">
        <title>Chromosomal genome sequence assembly and mating type (MAT) locus characterization of the leprose asexual lichenized fungus Lepraria neglecta (Nyl.) Erichsen.</title>
        <authorList>
            <person name="Allen J.L."/>
            <person name="Pfeffer B."/>
        </authorList>
    </citation>
    <scope>NUCLEOTIDE SEQUENCE</scope>
    <source>
        <strain evidence="12">Allen 5258</strain>
    </source>
</reference>
<dbReference type="FunFam" id="1.20.920.10:FF:000048">
    <property type="entry name" value="RSC complex subunit (RSC1), putative"/>
    <property type="match status" value="1"/>
</dbReference>
<evidence type="ECO:0000313" key="13">
    <source>
        <dbReference type="Proteomes" id="UP001276659"/>
    </source>
</evidence>
<proteinExistence type="predicted"/>
<feature type="region of interest" description="Disordered" evidence="9">
    <location>
        <begin position="149"/>
        <end position="237"/>
    </location>
</feature>
<dbReference type="GO" id="GO:0016586">
    <property type="term" value="C:RSC-type complex"/>
    <property type="evidence" value="ECO:0007669"/>
    <property type="project" value="InterPro"/>
</dbReference>
<evidence type="ECO:0000256" key="7">
    <source>
        <dbReference type="ARBA" id="ARBA00023242"/>
    </source>
</evidence>
<evidence type="ECO:0000256" key="3">
    <source>
        <dbReference type="ARBA" id="ARBA00022853"/>
    </source>
</evidence>
<dbReference type="Gene3D" id="2.30.30.490">
    <property type="match status" value="1"/>
</dbReference>
<dbReference type="PROSITE" id="PS50014">
    <property type="entry name" value="BROMODOMAIN_2"/>
    <property type="match status" value="2"/>
</dbReference>
<keyword evidence="6" id="KW-0804">Transcription</keyword>
<dbReference type="PROSITE" id="PS51038">
    <property type="entry name" value="BAH"/>
    <property type="match status" value="1"/>
</dbReference>
<comment type="subcellular location">
    <subcellularLocation>
        <location evidence="1">Nucleus</location>
    </subcellularLocation>
</comment>
<dbReference type="Gene3D" id="1.20.920.10">
    <property type="entry name" value="Bromodomain-like"/>
    <property type="match status" value="2"/>
</dbReference>
<sequence>MAESASAGSPTPMETTETPTQASGITQEQWRAMKDVIKTIYTYREPDGHDPSKIFHRRVNKRALPDYYDVIKEPVALSTLRQKQMSKEYKGFKEFVRDCALISHNAQTYNRPEAGAYQDALSLKRIFEKEFKALVGQGIVPQEAATLPYLGELPPVDDTPLPVEEEEEEDEDEDEDEDDEDEDSDDEGVKRRRRRGPRSTAAITKREGGSKDDSKGNDAESQKRRGRPPRVDTPMESRIKAVLKGVRKFKNNLGQIMIHQFEKLPDKVAMPEYYIEIKEPMAIEQIKRKQKRKKYQSVDHFMRDMDVMFNNAKAYNTDESQIYKDAVNLQAEAHKLADAEKQKPDTEYVMEEGRLPLPGGILHNGELWKVGDWIHIQNPNDVTKPIVAQIYRTWQDTDGEKWINACWYYRPEQTVHQHEKHFFPNEVVKTGQYRDHRVDEIVDRCFVMFTTRYSRGRPRGLAADKEVYVCDSRYNELKHKLNKIKTWASCLPDEVRDKDYEMDLFDGIKKVRKIPSPILHLLKADAKETDELPKPQWGAENAPPIVGAVYKGPRDENQSPPPEPTPSPPPQPPPQTSRAINNLSNYDTPTHRRDSQRDTLVGGSFNQSSTTAPTQSHTNHAQSYGPSPAHYNQHSASPAPIHHPHQYPQQAPSSYTQPQHASSSSSHLDHYNTPQTRYQPQIAQRMPGSHITAQRAQEVYHLPENANQLIPEDVRNQFQQDANGHVLFWTAPPVDTLPPVKPKSAIAHTARYLADKIRAKRAAREKRKAEGLLEEEEEQPPPAAKKVKRDGDGGLQEQVNDLTVKAIWKWNDQLQTSTDNVYKSLYGEHWEEGKKYELEKLAKIQNDEKRRQAELAQRERERLTSWEEAHAAVTDPKFYKDDWDPRY</sequence>
<feature type="region of interest" description="Disordered" evidence="9">
    <location>
        <begin position="1"/>
        <end position="28"/>
    </location>
</feature>
<dbReference type="Proteomes" id="UP001276659">
    <property type="component" value="Unassembled WGS sequence"/>
</dbReference>
<dbReference type="InterPro" id="IPR018359">
    <property type="entry name" value="Bromodomain_CS"/>
</dbReference>
<dbReference type="InterPro" id="IPR001025">
    <property type="entry name" value="BAH_dom"/>
</dbReference>
<feature type="domain" description="BAH" evidence="11">
    <location>
        <begin position="366"/>
        <end position="485"/>
    </location>
</feature>
<feature type="compositionally biased region" description="Pro residues" evidence="9">
    <location>
        <begin position="559"/>
        <end position="575"/>
    </location>
</feature>
<dbReference type="GO" id="GO:0003682">
    <property type="term" value="F:chromatin binding"/>
    <property type="evidence" value="ECO:0007669"/>
    <property type="project" value="InterPro"/>
</dbReference>
<keyword evidence="3" id="KW-0156">Chromatin regulator</keyword>
<feature type="compositionally biased region" description="Acidic residues" evidence="9">
    <location>
        <begin position="163"/>
        <end position="186"/>
    </location>
</feature>
<protein>
    <submittedName>
        <fullName evidence="12">Uncharacterized protein</fullName>
    </submittedName>
</protein>
<dbReference type="SUPFAM" id="SSF47370">
    <property type="entry name" value="Bromodomain"/>
    <property type="match status" value="2"/>
</dbReference>
<evidence type="ECO:0000256" key="2">
    <source>
        <dbReference type="ARBA" id="ARBA00022737"/>
    </source>
</evidence>
<dbReference type="EMBL" id="JASNWA010000007">
    <property type="protein sequence ID" value="KAK3173627.1"/>
    <property type="molecule type" value="Genomic_DNA"/>
</dbReference>
<dbReference type="InterPro" id="IPR036427">
    <property type="entry name" value="Bromodomain-like_sf"/>
</dbReference>
<dbReference type="SMART" id="SM00439">
    <property type="entry name" value="BAH"/>
    <property type="match status" value="1"/>
</dbReference>
<dbReference type="PRINTS" id="PR00503">
    <property type="entry name" value="BROMODOMAIN"/>
</dbReference>
<evidence type="ECO:0000256" key="8">
    <source>
        <dbReference type="PROSITE-ProRule" id="PRU00035"/>
    </source>
</evidence>
<evidence type="ECO:0000313" key="12">
    <source>
        <dbReference type="EMBL" id="KAK3173627.1"/>
    </source>
</evidence>
<dbReference type="CDD" id="cd04369">
    <property type="entry name" value="Bromodomain"/>
    <property type="match status" value="1"/>
</dbReference>